<dbReference type="Pfam" id="PF10604">
    <property type="entry name" value="Polyketide_cyc2"/>
    <property type="match status" value="1"/>
</dbReference>
<dbReference type="InterPro" id="IPR019587">
    <property type="entry name" value="Polyketide_cyclase/dehydratase"/>
</dbReference>
<reference evidence="4" key="1">
    <citation type="journal article" date="2019" name="Int. J. Syst. Evol. Microbiol.">
        <title>The Global Catalogue of Microorganisms (GCM) 10K type strain sequencing project: providing services to taxonomists for standard genome sequencing and annotation.</title>
        <authorList>
            <consortium name="The Broad Institute Genomics Platform"/>
            <consortium name="The Broad Institute Genome Sequencing Center for Infectious Disease"/>
            <person name="Wu L."/>
            <person name="Ma J."/>
        </authorList>
    </citation>
    <scope>NUCLEOTIDE SEQUENCE [LARGE SCALE GENOMIC DNA]</scope>
    <source>
        <strain evidence="4">CCUG 49560</strain>
    </source>
</reference>
<dbReference type="InterPro" id="IPR013538">
    <property type="entry name" value="ASHA1/2-like_C"/>
</dbReference>
<evidence type="ECO:0000256" key="1">
    <source>
        <dbReference type="ARBA" id="ARBA00006817"/>
    </source>
</evidence>
<dbReference type="EMBL" id="JBHSFN010000012">
    <property type="protein sequence ID" value="MFC4588531.1"/>
    <property type="molecule type" value="Genomic_DNA"/>
</dbReference>
<dbReference type="InterPro" id="IPR023393">
    <property type="entry name" value="START-like_dom_sf"/>
</dbReference>
<gene>
    <name evidence="3" type="ORF">ACFO8L_20750</name>
</gene>
<comment type="caution">
    <text evidence="3">The sequence shown here is derived from an EMBL/GenBank/DDBJ whole genome shotgun (WGS) entry which is preliminary data.</text>
</comment>
<name>A0ABV9EG34_9ACTN</name>
<dbReference type="Proteomes" id="UP001595891">
    <property type="component" value="Unassembled WGS sequence"/>
</dbReference>
<dbReference type="SUPFAM" id="SSF55961">
    <property type="entry name" value="Bet v1-like"/>
    <property type="match status" value="2"/>
</dbReference>
<dbReference type="RefSeq" id="WP_262847139.1">
    <property type="nucleotide sequence ID" value="NZ_JANZYP010000058.1"/>
</dbReference>
<evidence type="ECO:0000259" key="2">
    <source>
        <dbReference type="Pfam" id="PF08327"/>
    </source>
</evidence>
<accession>A0ABV9EG34</accession>
<dbReference type="Gene3D" id="3.30.530.20">
    <property type="match status" value="2"/>
</dbReference>
<keyword evidence="4" id="KW-1185">Reference proteome</keyword>
<sequence>MTTMKKSLRIAAPPRAVHRALTDPAALRVWLAEHAEVDLPGSYRFWGRFTPDGEAPHQRLLHADDGSLRFSWELDGVPTIVDIALTAEPGPGGESGSTLLTLTQTEVPGWPELLTDGGDRGLMHTYWALALANLADYAEGREPIARCDFTSAVLRGEVLIDADRLAVYESLTEPERFSRWFGVKLDAELRPGGRWAMGGFEANSEPAHIIDIQPGRSMSVDWGEMVESWELADSAGHTRLTFVHSGFDETRPPYDGWMGWLAGLAELRRYHEVKNWRTMWVEVHLEGIPQGLLTIN</sequence>
<organism evidence="3 4">
    <name type="scientific">Sphaerisporangium corydalis</name>
    <dbReference type="NCBI Taxonomy" id="1441875"/>
    <lineage>
        <taxon>Bacteria</taxon>
        <taxon>Bacillati</taxon>
        <taxon>Actinomycetota</taxon>
        <taxon>Actinomycetes</taxon>
        <taxon>Streptosporangiales</taxon>
        <taxon>Streptosporangiaceae</taxon>
        <taxon>Sphaerisporangium</taxon>
    </lineage>
</organism>
<protein>
    <submittedName>
        <fullName evidence="3">SRPBCC domain-containing protein</fullName>
    </submittedName>
</protein>
<dbReference type="Pfam" id="PF08327">
    <property type="entry name" value="AHSA1"/>
    <property type="match status" value="1"/>
</dbReference>
<proteinExistence type="inferred from homology"/>
<comment type="similarity">
    <text evidence="1">Belongs to the AHA1 family.</text>
</comment>
<dbReference type="CDD" id="cd07814">
    <property type="entry name" value="SRPBCC_CalC_Aha1-like"/>
    <property type="match status" value="2"/>
</dbReference>
<feature type="domain" description="Activator of Hsp90 ATPase homologue 1/2-like C-terminal" evidence="2">
    <location>
        <begin position="162"/>
        <end position="266"/>
    </location>
</feature>
<evidence type="ECO:0000313" key="3">
    <source>
        <dbReference type="EMBL" id="MFC4588531.1"/>
    </source>
</evidence>
<evidence type="ECO:0000313" key="4">
    <source>
        <dbReference type="Proteomes" id="UP001595891"/>
    </source>
</evidence>